<evidence type="ECO:0000313" key="5">
    <source>
        <dbReference type="Proteomes" id="UP000509535"/>
    </source>
</evidence>
<gene>
    <name evidence="4" type="ORF">FDP16_05900</name>
</gene>
<dbReference type="CDD" id="cd02883">
    <property type="entry name" value="NUDIX_Hydrolase"/>
    <property type="match status" value="1"/>
</dbReference>
<dbReference type="EMBL" id="CP040798">
    <property type="protein sequence ID" value="QLB50087.1"/>
    <property type="molecule type" value="Genomic_DNA"/>
</dbReference>
<organism evidence="4 5">
    <name type="scientific">Streptococcus sanguinis</name>
    <dbReference type="NCBI Taxonomy" id="1305"/>
    <lineage>
        <taxon>Bacteria</taxon>
        <taxon>Bacillati</taxon>
        <taxon>Bacillota</taxon>
        <taxon>Bacilli</taxon>
        <taxon>Lactobacillales</taxon>
        <taxon>Streptococcaceae</taxon>
        <taxon>Streptococcus</taxon>
    </lineage>
</organism>
<evidence type="ECO:0000259" key="3">
    <source>
        <dbReference type="PROSITE" id="PS51462"/>
    </source>
</evidence>
<evidence type="ECO:0000313" key="4">
    <source>
        <dbReference type="EMBL" id="QLB50087.1"/>
    </source>
</evidence>
<evidence type="ECO:0000256" key="2">
    <source>
        <dbReference type="ARBA" id="ARBA00022801"/>
    </source>
</evidence>
<dbReference type="Proteomes" id="UP000509535">
    <property type="component" value="Chromosome"/>
</dbReference>
<feature type="domain" description="Nudix hydrolase" evidence="3">
    <location>
        <begin position="2"/>
        <end position="138"/>
    </location>
</feature>
<dbReference type="InterPro" id="IPR000086">
    <property type="entry name" value="NUDIX_hydrolase_dom"/>
</dbReference>
<proteinExistence type="predicted"/>
<sequence length="153" mass="17720">MPVKLIAHTLIEKDGKYLLIKRSKIKRDRPNVYPSYWDIPGGSVEENELPIEAALREAMEEVNQKIRINRIIHEDSQFDASKDSVFTRLVYGGRIVEHRDIILDPEEYTDFVWISSLEDIESDLVVPYLLEILLTNPFKATKKHPLLSGDVFL</sequence>
<dbReference type="PANTHER" id="PTHR43046:SF14">
    <property type="entry name" value="MUTT_NUDIX FAMILY PROTEIN"/>
    <property type="match status" value="1"/>
</dbReference>
<dbReference type="InterPro" id="IPR020084">
    <property type="entry name" value="NUDIX_hydrolase_CS"/>
</dbReference>
<reference evidence="4 5" key="1">
    <citation type="submission" date="2019-06" db="EMBL/GenBank/DDBJ databases">
        <title>The organization of the Streptococcus sanguinis genomes.</title>
        <authorList>
            <person name="Wang H.Y."/>
            <person name="Chen Y.Y.M."/>
            <person name="Wu C.H."/>
        </authorList>
    </citation>
    <scope>NUCLEOTIDE SEQUENCE [LARGE SCALE GENOMIC DNA]</scope>
    <source>
        <strain evidence="4 5">CGMH058</strain>
    </source>
</reference>
<dbReference type="PROSITE" id="PS00893">
    <property type="entry name" value="NUDIX_BOX"/>
    <property type="match status" value="1"/>
</dbReference>
<comment type="cofactor">
    <cofactor evidence="1">
        <name>Mg(2+)</name>
        <dbReference type="ChEBI" id="CHEBI:18420"/>
    </cofactor>
</comment>
<dbReference type="RefSeq" id="WP_176798905.1">
    <property type="nucleotide sequence ID" value="NZ_CP040798.1"/>
</dbReference>
<dbReference type="GO" id="GO:0016787">
    <property type="term" value="F:hydrolase activity"/>
    <property type="evidence" value="ECO:0007669"/>
    <property type="project" value="UniProtKB-KW"/>
</dbReference>
<protein>
    <submittedName>
        <fullName evidence="4">NUDIX hydrolase</fullName>
    </submittedName>
</protein>
<name>A0A7H8V0S4_STRSA</name>
<dbReference type="Pfam" id="PF00293">
    <property type="entry name" value="NUDIX"/>
    <property type="match status" value="1"/>
</dbReference>
<dbReference type="AlphaFoldDB" id="A0A7H8V0S4"/>
<dbReference type="InterPro" id="IPR015797">
    <property type="entry name" value="NUDIX_hydrolase-like_dom_sf"/>
</dbReference>
<accession>A0A7H8V0S4</accession>
<dbReference type="SUPFAM" id="SSF55811">
    <property type="entry name" value="Nudix"/>
    <property type="match status" value="1"/>
</dbReference>
<evidence type="ECO:0000256" key="1">
    <source>
        <dbReference type="ARBA" id="ARBA00001946"/>
    </source>
</evidence>
<dbReference type="PANTHER" id="PTHR43046">
    <property type="entry name" value="GDP-MANNOSE MANNOSYL HYDROLASE"/>
    <property type="match status" value="1"/>
</dbReference>
<keyword evidence="2 4" id="KW-0378">Hydrolase</keyword>
<dbReference type="PROSITE" id="PS51462">
    <property type="entry name" value="NUDIX"/>
    <property type="match status" value="1"/>
</dbReference>
<dbReference type="Gene3D" id="3.90.79.10">
    <property type="entry name" value="Nucleoside Triphosphate Pyrophosphohydrolase"/>
    <property type="match status" value="1"/>
</dbReference>